<dbReference type="Gene3D" id="2.60.40.1890">
    <property type="entry name" value="PCu(A)C copper chaperone"/>
    <property type="match status" value="1"/>
</dbReference>
<feature type="chain" id="PRO_5015738832" evidence="2">
    <location>
        <begin position="27"/>
        <end position="162"/>
    </location>
</feature>
<protein>
    <submittedName>
        <fullName evidence="3">Transporter</fullName>
    </submittedName>
</protein>
<organism evidence="3 4">
    <name type="scientific">Pseudomonas putida</name>
    <name type="common">Arthrobacter siderocapsulatus</name>
    <dbReference type="NCBI Taxonomy" id="303"/>
    <lineage>
        <taxon>Bacteria</taxon>
        <taxon>Pseudomonadati</taxon>
        <taxon>Pseudomonadota</taxon>
        <taxon>Gammaproteobacteria</taxon>
        <taxon>Pseudomonadales</taxon>
        <taxon>Pseudomonadaceae</taxon>
        <taxon>Pseudomonas</taxon>
    </lineage>
</organism>
<dbReference type="InterPro" id="IPR058248">
    <property type="entry name" value="Lxx211020-like"/>
</dbReference>
<evidence type="ECO:0000256" key="1">
    <source>
        <dbReference type="SAM" id="MobiDB-lite"/>
    </source>
</evidence>
<dbReference type="SUPFAM" id="SSF110087">
    <property type="entry name" value="DR1885-like metal-binding protein"/>
    <property type="match status" value="1"/>
</dbReference>
<dbReference type="PANTHER" id="PTHR36302">
    <property type="entry name" value="BLR7088 PROTEIN"/>
    <property type="match status" value="1"/>
</dbReference>
<feature type="signal peptide" evidence="2">
    <location>
        <begin position="1"/>
        <end position="26"/>
    </location>
</feature>
<sequence length="162" mass="17007">MAISLQPIKRGLAALALMGMALPALAETSVSDAWVRATVPQQHATGAFMVLTATTDSKLVGVASPVAKDVQVHEMTMNGDVMGMRQVKSIELPAGKAVSLDPNGYHVMLMGLHEQVKEGTQVPLTLTIEDAEGAKQTLQVQAPVRGLTADGSTGGHEHAHQH</sequence>
<reference evidence="3 4" key="2">
    <citation type="submission" date="2018-03" db="EMBL/GenBank/DDBJ databases">
        <title>Draft genome of Pseudomonas putida strain KT-27.</title>
        <authorList>
            <person name="Yoshizawa S."/>
            <person name="Khan N.H."/>
            <person name="Nishimura M."/>
            <person name="Chiura H.X."/>
            <person name="Ogura Y."/>
            <person name="Hayashi T."/>
            <person name="Kogure K."/>
        </authorList>
    </citation>
    <scope>NUCLEOTIDE SEQUENCE [LARGE SCALE GENOMIC DNA]</scope>
    <source>
        <strain evidence="3 4">KT-27</strain>
    </source>
</reference>
<dbReference type="AlphaFoldDB" id="A0A2S3WD58"/>
<comment type="caution">
    <text evidence="3">The sequence shown here is derived from an EMBL/GenBank/DDBJ whole genome shotgun (WGS) entry which is preliminary data.</text>
</comment>
<keyword evidence="2" id="KW-0732">Signal</keyword>
<feature type="region of interest" description="Disordered" evidence="1">
    <location>
        <begin position="143"/>
        <end position="162"/>
    </location>
</feature>
<evidence type="ECO:0000313" key="4">
    <source>
        <dbReference type="Proteomes" id="UP000237194"/>
    </source>
</evidence>
<dbReference type="Pfam" id="PF04314">
    <property type="entry name" value="PCuAC"/>
    <property type="match status" value="1"/>
</dbReference>
<dbReference type="EMBL" id="MIND01000018">
    <property type="protein sequence ID" value="POF88850.1"/>
    <property type="molecule type" value="Genomic_DNA"/>
</dbReference>
<gene>
    <name evidence="3" type="ORF">BGP80_13080</name>
</gene>
<name>A0A2S3WD58_PSEPU</name>
<proteinExistence type="predicted"/>
<evidence type="ECO:0000313" key="3">
    <source>
        <dbReference type="EMBL" id="POF88850.1"/>
    </source>
</evidence>
<dbReference type="Proteomes" id="UP000237194">
    <property type="component" value="Unassembled WGS sequence"/>
</dbReference>
<dbReference type="PANTHER" id="PTHR36302:SF1">
    <property type="entry name" value="COPPER CHAPERONE PCU(A)C"/>
    <property type="match status" value="1"/>
</dbReference>
<accession>A0A2S3WD58</accession>
<evidence type="ECO:0000256" key="2">
    <source>
        <dbReference type="SAM" id="SignalP"/>
    </source>
</evidence>
<dbReference type="InterPro" id="IPR036182">
    <property type="entry name" value="PCuAC_sf"/>
</dbReference>
<reference evidence="3 4" key="1">
    <citation type="submission" date="2016-08" db="EMBL/GenBank/DDBJ databases">
        <authorList>
            <person name="Seilhamer J.J."/>
        </authorList>
    </citation>
    <scope>NUCLEOTIDE SEQUENCE [LARGE SCALE GENOMIC DNA]</scope>
    <source>
        <strain evidence="3 4">KT-27</strain>
    </source>
</reference>
<dbReference type="InterPro" id="IPR007410">
    <property type="entry name" value="LpqE-like"/>
</dbReference>